<keyword evidence="2 9" id="KW-0813">Transport</keyword>
<dbReference type="Proteomes" id="UP000288716">
    <property type="component" value="Unassembled WGS sequence"/>
</dbReference>
<evidence type="ECO:0000313" key="10">
    <source>
        <dbReference type="EMBL" id="RWS19756.1"/>
    </source>
</evidence>
<dbReference type="PANTHER" id="PTHR23249:SF15">
    <property type="entry name" value="TRAFFICKING PROTEIN PARTICLE COMPLEX SUBUNIT 4"/>
    <property type="match status" value="1"/>
</dbReference>
<evidence type="ECO:0000313" key="11">
    <source>
        <dbReference type="Proteomes" id="UP000288716"/>
    </source>
</evidence>
<dbReference type="Gene3D" id="3.30.450.70">
    <property type="match status" value="1"/>
</dbReference>
<comment type="subunit">
    <text evidence="8">Component of the multisubunit TRAPP (transport protein particle) complex, which includes at least TRAPPC2, TRAPPC2L, TRAPPC3, TRAPPC3L, TRAPPC4, TRAPPC5, TRAPPC8, TRAPPC9, TRAPPC10, TRAPPC11 and TRAPPC12. Interacts with SDC2.</text>
</comment>
<evidence type="ECO:0000256" key="6">
    <source>
        <dbReference type="ARBA" id="ARBA00038179"/>
    </source>
</evidence>
<dbReference type="GO" id="GO:0006888">
    <property type="term" value="P:endoplasmic reticulum to Golgi vesicle-mediated transport"/>
    <property type="evidence" value="ECO:0007669"/>
    <property type="project" value="UniProtKB-UniRule"/>
</dbReference>
<dbReference type="GO" id="GO:0005783">
    <property type="term" value="C:endoplasmic reticulum"/>
    <property type="evidence" value="ECO:0007669"/>
    <property type="project" value="UniProtKB-SubCell"/>
</dbReference>
<dbReference type="CDD" id="cd14856">
    <property type="entry name" value="TRAPPC4_synbindin"/>
    <property type="match status" value="1"/>
</dbReference>
<dbReference type="OrthoDB" id="246406at2759"/>
<dbReference type="Gene3D" id="2.30.42.40">
    <property type="match status" value="1"/>
</dbReference>
<accession>A0A443RWK1</accession>
<evidence type="ECO:0000256" key="3">
    <source>
        <dbReference type="ARBA" id="ARBA00022824"/>
    </source>
</evidence>
<dbReference type="InterPro" id="IPR007233">
    <property type="entry name" value="TRAPPC"/>
</dbReference>
<comment type="subcellular location">
    <subcellularLocation>
        <location evidence="9">Endoplasmic reticulum</location>
    </subcellularLocation>
    <subcellularLocation>
        <location evidence="9">Golgi apparatus</location>
        <location evidence="9">cis-Golgi network</location>
    </subcellularLocation>
    <subcellularLocation>
        <location evidence="1">Golgi apparatus</location>
    </subcellularLocation>
</comment>
<evidence type="ECO:0000256" key="1">
    <source>
        <dbReference type="ARBA" id="ARBA00004555"/>
    </source>
</evidence>
<dbReference type="SUPFAM" id="SSF64356">
    <property type="entry name" value="SNARE-like"/>
    <property type="match status" value="1"/>
</dbReference>
<evidence type="ECO:0000256" key="4">
    <source>
        <dbReference type="ARBA" id="ARBA00022892"/>
    </source>
</evidence>
<reference evidence="10 11" key="1">
    <citation type="journal article" date="2018" name="Gigascience">
        <title>Genomes of trombidid mites reveal novel predicted allergens and laterally-transferred genes associated with secondary metabolism.</title>
        <authorList>
            <person name="Dong X."/>
            <person name="Chaisiri K."/>
            <person name="Xia D."/>
            <person name="Armstrong S.D."/>
            <person name="Fang Y."/>
            <person name="Donnelly M.J."/>
            <person name="Kadowaki T."/>
            <person name="McGarry J.W."/>
            <person name="Darby A.C."/>
            <person name="Makepeace B.L."/>
        </authorList>
    </citation>
    <scope>NUCLEOTIDE SEQUENCE [LARGE SCALE GENOMIC DNA]</scope>
    <source>
        <strain evidence="10">UoL-UT</strain>
    </source>
</reference>
<protein>
    <recommendedName>
        <fullName evidence="9">Trafficking protein particle complex subunit</fullName>
    </recommendedName>
</protein>
<dbReference type="Pfam" id="PF04099">
    <property type="entry name" value="Sybindin"/>
    <property type="match status" value="1"/>
</dbReference>
<keyword evidence="3 9" id="KW-0256">Endoplasmic reticulum</keyword>
<evidence type="ECO:0000256" key="8">
    <source>
        <dbReference type="ARBA" id="ARBA00046941"/>
    </source>
</evidence>
<comment type="caution">
    <text evidence="10">The sequence shown here is derived from an EMBL/GenBank/DDBJ whole genome shotgun (WGS) entry which is preliminary data.</text>
</comment>
<evidence type="ECO:0000256" key="2">
    <source>
        <dbReference type="ARBA" id="ARBA00022448"/>
    </source>
</evidence>
<dbReference type="AlphaFoldDB" id="A0A443RWK1"/>
<comment type="function">
    <text evidence="7">Core component of the TRAPP complexes which has a function of guanine nucleotide exchange factor activity for Rab1 GTPase. Plays a role in vesicular transport from endoplasmic reticulum to Golgi and autophagy. May play a role in dendrite postsynaptic membrane trafficking.</text>
</comment>
<proteinExistence type="inferred from homology"/>
<comment type="similarity">
    <text evidence="6">Belongs to the TRAPP small subunits family. TRAPPC4 subfamily.</text>
</comment>
<dbReference type="GO" id="GO:0005794">
    <property type="term" value="C:Golgi apparatus"/>
    <property type="evidence" value="ECO:0007669"/>
    <property type="project" value="UniProtKB-SubCell"/>
</dbReference>
<evidence type="ECO:0000256" key="5">
    <source>
        <dbReference type="ARBA" id="ARBA00023034"/>
    </source>
</evidence>
<evidence type="ECO:0000256" key="9">
    <source>
        <dbReference type="RuleBase" id="RU366065"/>
    </source>
</evidence>
<keyword evidence="4 9" id="KW-0931">ER-Golgi transport</keyword>
<evidence type="ECO:0000256" key="7">
    <source>
        <dbReference type="ARBA" id="ARBA00046052"/>
    </source>
</evidence>
<dbReference type="InterPro" id="IPR011012">
    <property type="entry name" value="Longin-like_dom_sf"/>
</dbReference>
<sequence>RTSVYRYDVEKIPKMVIYSVLIVSKSGGLIYHHDYCSVDTEIEKTFGFPLDLKLEYSNQRITVTFGQRDGIKVGYALISINGEDISGRKLGEKDVLDEILNNEENYPINLKYCINFCRRISKFLFRFGIPKLTTNEKIVLASMFHSMYAIAALQVYSPKNKDGSKSKSSSSGIEVLETDNFRLHCYQTLTGIKFIVICDVLSLASGKDALLRKVYELYSDYALKNPFYSLEMPIRCELFDSNLQSLIEQHEKVTVSVM</sequence>
<keyword evidence="11" id="KW-1185">Reference proteome</keyword>
<dbReference type="PANTHER" id="PTHR23249">
    <property type="entry name" value="TRAFFICKING PROTEIN PARTICLE COMPLEX SUBUNIT"/>
    <property type="match status" value="1"/>
</dbReference>
<dbReference type="STRING" id="299467.A0A443RWK1"/>
<name>A0A443RWK1_9ACAR</name>
<dbReference type="VEuPathDB" id="VectorBase:LDEU012284"/>
<dbReference type="EMBL" id="NCKV01023029">
    <property type="protein sequence ID" value="RWS19756.1"/>
    <property type="molecule type" value="Genomic_DNA"/>
</dbReference>
<dbReference type="GO" id="GO:0030008">
    <property type="term" value="C:TRAPP complex"/>
    <property type="evidence" value="ECO:0007669"/>
    <property type="project" value="UniProtKB-UniRule"/>
</dbReference>
<feature type="non-terminal residue" evidence="10">
    <location>
        <position position="1"/>
    </location>
</feature>
<organism evidence="10 11">
    <name type="scientific">Leptotrombidium deliense</name>
    <dbReference type="NCBI Taxonomy" id="299467"/>
    <lineage>
        <taxon>Eukaryota</taxon>
        <taxon>Metazoa</taxon>
        <taxon>Ecdysozoa</taxon>
        <taxon>Arthropoda</taxon>
        <taxon>Chelicerata</taxon>
        <taxon>Arachnida</taxon>
        <taxon>Acari</taxon>
        <taxon>Acariformes</taxon>
        <taxon>Trombidiformes</taxon>
        <taxon>Prostigmata</taxon>
        <taxon>Anystina</taxon>
        <taxon>Parasitengona</taxon>
        <taxon>Trombiculoidea</taxon>
        <taxon>Trombiculidae</taxon>
        <taxon>Leptotrombidium</taxon>
    </lineage>
</organism>
<gene>
    <name evidence="10" type="ORF">B4U80_05624</name>
</gene>
<dbReference type="SMART" id="SM01399">
    <property type="entry name" value="Sybindin"/>
    <property type="match status" value="1"/>
</dbReference>
<keyword evidence="5 9" id="KW-0333">Golgi apparatus</keyword>
<comment type="subunit">
    <text evidence="9">Part of the multisubunit transport protein particle (TRAPP) complex.</text>
</comment>